<evidence type="ECO:0000256" key="1">
    <source>
        <dbReference type="SAM" id="MobiDB-lite"/>
    </source>
</evidence>
<feature type="compositionally biased region" description="Low complexity" evidence="1">
    <location>
        <begin position="18"/>
        <end position="36"/>
    </location>
</feature>
<dbReference type="Pfam" id="PF20159">
    <property type="entry name" value="YidB"/>
    <property type="match status" value="1"/>
</dbReference>
<dbReference type="SUPFAM" id="SSF140804">
    <property type="entry name" value="YidB-like"/>
    <property type="match status" value="1"/>
</dbReference>
<proteinExistence type="predicted"/>
<dbReference type="EMBL" id="JASKNE010000001">
    <property type="protein sequence ID" value="MDK1683148.1"/>
    <property type="molecule type" value="Genomic_DNA"/>
</dbReference>
<dbReference type="RefSeq" id="WP_284066522.1">
    <property type="nucleotide sequence ID" value="NZ_JASKNE010000001.1"/>
</dbReference>
<evidence type="ECO:0000313" key="3">
    <source>
        <dbReference type="Proteomes" id="UP001241935"/>
    </source>
</evidence>
<evidence type="ECO:0000313" key="2">
    <source>
        <dbReference type="EMBL" id="MDK1683148.1"/>
    </source>
</evidence>
<name>A0AAW6UNB3_9GAMM</name>
<feature type="region of interest" description="Disordered" evidence="1">
    <location>
        <begin position="53"/>
        <end position="78"/>
    </location>
</feature>
<reference evidence="2" key="1">
    <citation type="submission" date="2023-04" db="EMBL/GenBank/DDBJ databases">
        <title>The environmental microbiomes in feedlot watering bowls are a reservoir of florfenicol resistance for bovine respiratory disease pathogens.</title>
        <authorList>
            <person name="Kos D.W."/>
            <person name="Ruzzini A.C."/>
            <person name="Schreiner B."/>
            <person name="Jelinski M.D."/>
        </authorList>
    </citation>
    <scope>NUCLEOTIDE SEQUENCE</scope>
    <source>
        <strain evidence="2">WB3</strain>
    </source>
</reference>
<sequence>MTNLSNIVEILAKQALGGNQQNQSQSQHQHQHQPQQGGLGGILASVLGQLSANNTQQQSQTNQQSQPNQQSQQHQQGGLGGILGSVLGHLSGTQQNQPRQQTGGLGGGGTKTLLIAVLPLVLAWIQKQGGIQGALDKLKGMGLNKQVDDWVSTGPGENASVDQQQVQSLFDEQEVEQVAQETQVPKQDIYGAISKVLPQIIDSLTPQGEQTNKQEANADIQQVMNLISGFLKR</sequence>
<dbReference type="InterPro" id="IPR045372">
    <property type="entry name" value="YidB"/>
</dbReference>
<organism evidence="2 3">
    <name type="scientific">Acinetobacter terrestris</name>
    <dbReference type="NCBI Taxonomy" id="2529843"/>
    <lineage>
        <taxon>Bacteria</taxon>
        <taxon>Pseudomonadati</taxon>
        <taxon>Pseudomonadota</taxon>
        <taxon>Gammaproteobacteria</taxon>
        <taxon>Moraxellales</taxon>
        <taxon>Moraxellaceae</taxon>
        <taxon>Acinetobacter</taxon>
        <taxon>Acinetobacter Taxon 24</taxon>
    </lineage>
</organism>
<dbReference type="Gene3D" id="1.10.10.690">
    <property type="entry name" value="YidB-like"/>
    <property type="match status" value="1"/>
</dbReference>
<feature type="region of interest" description="Disordered" evidence="1">
    <location>
        <begin position="18"/>
        <end position="38"/>
    </location>
</feature>
<accession>A0AAW6UNB3</accession>
<protein>
    <submittedName>
        <fullName evidence="2">YidB family protein</fullName>
    </submittedName>
</protein>
<feature type="compositionally biased region" description="Low complexity" evidence="1">
    <location>
        <begin position="53"/>
        <end position="76"/>
    </location>
</feature>
<dbReference type="Proteomes" id="UP001241935">
    <property type="component" value="Unassembled WGS sequence"/>
</dbReference>
<dbReference type="InterPro" id="IPR027405">
    <property type="entry name" value="YidB-like"/>
</dbReference>
<gene>
    <name evidence="2" type="ORF">QOR41_04710</name>
</gene>
<dbReference type="AlphaFoldDB" id="A0AAW6UNB3"/>
<comment type="caution">
    <text evidence="2">The sequence shown here is derived from an EMBL/GenBank/DDBJ whole genome shotgun (WGS) entry which is preliminary data.</text>
</comment>